<evidence type="ECO:0000313" key="3">
    <source>
        <dbReference type="Proteomes" id="UP001271007"/>
    </source>
</evidence>
<dbReference type="AlphaFoldDB" id="A0AAJ0DHZ1"/>
<proteinExistence type="predicted"/>
<sequence length="717" mass="80850">MDTDLELARAIGRRGCPWPLGYLCVACRALIATKSTGVVPRQPSSKALEDSASQGCHLCSLLQASLPPSPLEDHQRSNNSTSQHGAWAAQVEYNDSQGSSEMKIVYFSSEKRNESWELVLEGSQVPASEVRDSITAQENAMTDFADCTSSKSTFATARAWLDQCISKHGEACGVRREDNKQKAPTRLIEIHEDVKFLSLVNTPAPDVRYLILSYCWGKETDGELKLLKTNKAVLQQRINFQDLPQTVADAVAATCHLGYRYLWVDRLCIVQDDDDDWDHEAKQMGGYYANANCCLAAQWADHSRKGLFSSRNPLMLQPLRHENPDSGVVTILDAARIGNWAGHFPRLYRGPAYPLTKRAWVLQETLLPPRTLHFGSLMVYWECRKVRRAEHHPYKDLGLPYDANLRKLGTRAETSTKTGSIDTITEGSAGEQDLWYSPRTEADVEAYQDRWADLVEYYTSCALRYPTKDRMAAFAGIIDSISCKAHQELVHGLLVSRLTTELLWWHWVDCNGDLEKTPERTGLRVNAPTWSWGSVTGRIQPIWSRRYFGVERRLAWKIEVEASLDESNPPRSPHVEGSGTICKLNFSAPMLEATVGEREGTRYYSWSSQVVGDMGNENYFIMHATLWPDEGFEKGTVIWLLRCAVLVEDDTVMFEGLVLAPLEDGWRDGETPRWWRRVGYWQTNGLQRIPAASVSPQQMEAARRTCLNGGCNAVFLL</sequence>
<dbReference type="InterPro" id="IPR010730">
    <property type="entry name" value="HET"/>
</dbReference>
<gene>
    <name evidence="2" type="ORF">LTR09_004720</name>
</gene>
<name>A0AAJ0DHZ1_9PEZI</name>
<dbReference type="Proteomes" id="UP001271007">
    <property type="component" value="Unassembled WGS sequence"/>
</dbReference>
<dbReference type="PANTHER" id="PTHR33112">
    <property type="entry name" value="DOMAIN PROTEIN, PUTATIVE-RELATED"/>
    <property type="match status" value="1"/>
</dbReference>
<dbReference type="Pfam" id="PF06985">
    <property type="entry name" value="HET"/>
    <property type="match status" value="1"/>
</dbReference>
<evidence type="ECO:0000259" key="1">
    <source>
        <dbReference type="Pfam" id="PF06985"/>
    </source>
</evidence>
<keyword evidence="3" id="KW-1185">Reference proteome</keyword>
<feature type="domain" description="Heterokaryon incompatibility" evidence="1">
    <location>
        <begin position="209"/>
        <end position="364"/>
    </location>
</feature>
<protein>
    <recommendedName>
        <fullName evidence="1">Heterokaryon incompatibility domain-containing protein</fullName>
    </recommendedName>
</protein>
<accession>A0AAJ0DHZ1</accession>
<reference evidence="2" key="1">
    <citation type="submission" date="2023-04" db="EMBL/GenBank/DDBJ databases">
        <title>Black Yeasts Isolated from many extreme environments.</title>
        <authorList>
            <person name="Coleine C."/>
            <person name="Stajich J.E."/>
            <person name="Selbmann L."/>
        </authorList>
    </citation>
    <scope>NUCLEOTIDE SEQUENCE</scope>
    <source>
        <strain evidence="2">CCFEE 5312</strain>
    </source>
</reference>
<evidence type="ECO:0000313" key="2">
    <source>
        <dbReference type="EMBL" id="KAK3054451.1"/>
    </source>
</evidence>
<dbReference type="PANTHER" id="PTHR33112:SF16">
    <property type="entry name" value="HETEROKARYON INCOMPATIBILITY DOMAIN-CONTAINING PROTEIN"/>
    <property type="match status" value="1"/>
</dbReference>
<organism evidence="2 3">
    <name type="scientific">Extremus antarcticus</name>
    <dbReference type="NCBI Taxonomy" id="702011"/>
    <lineage>
        <taxon>Eukaryota</taxon>
        <taxon>Fungi</taxon>
        <taxon>Dikarya</taxon>
        <taxon>Ascomycota</taxon>
        <taxon>Pezizomycotina</taxon>
        <taxon>Dothideomycetes</taxon>
        <taxon>Dothideomycetidae</taxon>
        <taxon>Mycosphaerellales</taxon>
        <taxon>Extremaceae</taxon>
        <taxon>Extremus</taxon>
    </lineage>
</organism>
<dbReference type="EMBL" id="JAWDJX010000012">
    <property type="protein sequence ID" value="KAK3054451.1"/>
    <property type="molecule type" value="Genomic_DNA"/>
</dbReference>
<comment type="caution">
    <text evidence="2">The sequence shown here is derived from an EMBL/GenBank/DDBJ whole genome shotgun (WGS) entry which is preliminary data.</text>
</comment>